<dbReference type="InterPro" id="IPR055979">
    <property type="entry name" value="DUF7557"/>
</dbReference>
<dbReference type="Proteomes" id="UP001168338">
    <property type="component" value="Unassembled WGS sequence"/>
</dbReference>
<accession>A0ABT8MCM1</accession>
<evidence type="ECO:0000313" key="1">
    <source>
        <dbReference type="EMBL" id="MDN7025695.1"/>
    </source>
</evidence>
<proteinExistence type="predicted"/>
<reference evidence="1" key="1">
    <citation type="submission" date="2019-05" db="EMBL/GenBank/DDBJ databases">
        <title>Methanoculleus sp. FWC-SCC1, a methanogenic archaeon isolated from deep marine cold seep.</title>
        <authorList>
            <person name="Chen Y.-W."/>
            <person name="Chen S.-C."/>
            <person name="Teng N.-H."/>
            <person name="Lai M.-C."/>
        </authorList>
    </citation>
    <scope>NUCLEOTIDE SEQUENCE</scope>
    <source>
        <strain evidence="1">FWC-SCC1</strain>
    </source>
</reference>
<comment type="caution">
    <text evidence="1">The sequence shown here is derived from an EMBL/GenBank/DDBJ whole genome shotgun (WGS) entry which is preliminary data.</text>
</comment>
<organism evidence="1 2">
    <name type="scientific">Methanoculleus frigidifontis</name>
    <dbReference type="NCBI Taxonomy" id="2584085"/>
    <lineage>
        <taxon>Archaea</taxon>
        <taxon>Methanobacteriati</taxon>
        <taxon>Methanobacteriota</taxon>
        <taxon>Stenosarchaea group</taxon>
        <taxon>Methanomicrobia</taxon>
        <taxon>Methanomicrobiales</taxon>
        <taxon>Methanomicrobiaceae</taxon>
        <taxon>Methanoculleus</taxon>
    </lineage>
</organism>
<name>A0ABT8MCM1_9EURY</name>
<dbReference type="EMBL" id="VCYH01000009">
    <property type="protein sequence ID" value="MDN7025695.1"/>
    <property type="molecule type" value="Genomic_DNA"/>
</dbReference>
<protein>
    <submittedName>
        <fullName evidence="1">Uncharacterized protein</fullName>
    </submittedName>
</protein>
<dbReference type="RefSeq" id="WP_301664881.1">
    <property type="nucleotide sequence ID" value="NZ_VCYH01000009.1"/>
</dbReference>
<sequence length="148" mass="16991">MSDTSSINISTEVKDQLNRLKVHPRETYSDVIGRLISHAHEQQPPARIPLIYVRIHGEIRELTSPIDLFLELEDGSCILYNHDYRLLAVAPDLREGLAAITAEFEENWKDFVERDESELTAGALQLRRKFLSLFDGESQRIREKISSS</sequence>
<keyword evidence="2" id="KW-1185">Reference proteome</keyword>
<dbReference type="Pfam" id="PF24434">
    <property type="entry name" value="DUF7557"/>
    <property type="match status" value="1"/>
</dbReference>
<gene>
    <name evidence="1" type="ORF">FGU65_12510</name>
</gene>
<evidence type="ECO:0000313" key="2">
    <source>
        <dbReference type="Proteomes" id="UP001168338"/>
    </source>
</evidence>